<dbReference type="EMBL" id="LR134421">
    <property type="protein sequence ID" value="VEH85260.1"/>
    <property type="molecule type" value="Genomic_DNA"/>
</dbReference>
<evidence type="ECO:0000256" key="1">
    <source>
        <dbReference type="ARBA" id="ARBA00022630"/>
    </source>
</evidence>
<evidence type="ECO:0000313" key="6">
    <source>
        <dbReference type="Proteomes" id="UP000054859"/>
    </source>
</evidence>
<dbReference type="PRINTS" id="PR00469">
    <property type="entry name" value="PNDRDTASEII"/>
</dbReference>
<dbReference type="SUPFAM" id="SSF51905">
    <property type="entry name" value="FAD/NAD(P)-binding domain"/>
    <property type="match status" value="1"/>
</dbReference>
<gene>
    <name evidence="5" type="primary">trxB_2</name>
    <name evidence="4" type="ORF">Lade_0488</name>
    <name evidence="5" type="ORF">NCTC12735_00886</name>
</gene>
<evidence type="ECO:0000259" key="3">
    <source>
        <dbReference type="Pfam" id="PF07992"/>
    </source>
</evidence>
<dbReference type="OrthoDB" id="109585at2"/>
<sequence length="294" mass="32465">MELLDCVIIGGGPAGLTAAIYLARFCRNFAIFDTGKSRANLIPRSFNYPGYKNGISGKNILKKLKEQVSQYAIEIYKEQVIALEKENVFIIQTPSQKLYAKTVLVATGIVDIEPDLPNIPNAIERGLLRHCPICDIYEVRNKRIAVLAQDEKGFQTALFIRHFSAQVSLLTLGKKLHLTRDNKDKLHSNNIVLLENSLKKIVLKKNDIGTIYLKDFIEPLKFDTIYSALGTKNNNELALHLGAKTQKGALIVDKHQETSIKGLYAAGDIVSDLNQLSVAQGQAAIAATAIHNAL</sequence>
<dbReference type="PANTHER" id="PTHR48105">
    <property type="entry name" value="THIOREDOXIN REDUCTASE 1-RELATED-RELATED"/>
    <property type="match status" value="1"/>
</dbReference>
<dbReference type="InterPro" id="IPR036188">
    <property type="entry name" value="FAD/NAD-bd_sf"/>
</dbReference>
<dbReference type="RefSeq" id="WP_058461560.1">
    <property type="nucleotide sequence ID" value="NZ_CAAAHS010000004.1"/>
</dbReference>
<keyword evidence="5" id="KW-0614">Plasmid</keyword>
<evidence type="ECO:0000313" key="4">
    <source>
        <dbReference type="EMBL" id="KTC65830.1"/>
    </source>
</evidence>
<dbReference type="GO" id="GO:0004791">
    <property type="term" value="F:thioredoxin-disulfide reductase (NADPH) activity"/>
    <property type="evidence" value="ECO:0007669"/>
    <property type="project" value="UniProtKB-EC"/>
</dbReference>
<dbReference type="InterPro" id="IPR023753">
    <property type="entry name" value="FAD/NAD-binding_dom"/>
</dbReference>
<dbReference type="PATRIC" id="fig|45056.6.peg.508"/>
<organism evidence="4 6">
    <name type="scientific">Legionella adelaidensis</name>
    <dbReference type="NCBI Taxonomy" id="45056"/>
    <lineage>
        <taxon>Bacteria</taxon>
        <taxon>Pseudomonadati</taxon>
        <taxon>Pseudomonadota</taxon>
        <taxon>Gammaproteobacteria</taxon>
        <taxon>Legionellales</taxon>
        <taxon>Legionellaceae</taxon>
        <taxon>Legionella</taxon>
    </lineage>
</organism>
<dbReference type="PRINTS" id="PR00368">
    <property type="entry name" value="FADPNR"/>
</dbReference>
<evidence type="ECO:0000313" key="7">
    <source>
        <dbReference type="Proteomes" id="UP000281170"/>
    </source>
</evidence>
<reference evidence="4 6" key="1">
    <citation type="submission" date="2015-11" db="EMBL/GenBank/DDBJ databases">
        <title>Identification of large and diverse effector repertoires of 38 Legionella species.</title>
        <authorList>
            <person name="Burstein D."/>
            <person name="Amaro F."/>
            <person name="Zusman T."/>
            <person name="Lifshitz Z."/>
            <person name="Cohen O."/>
            <person name="Gilbert J.A."/>
            <person name="Pupko T."/>
            <person name="Shuman H.A."/>
            <person name="Segal G."/>
        </authorList>
    </citation>
    <scope>NUCLEOTIDE SEQUENCE [LARGE SCALE GENOMIC DNA]</scope>
    <source>
        <strain evidence="4 6">1762-AUS-E</strain>
    </source>
</reference>
<name>A0A0W0R427_9GAMM</name>
<dbReference type="Pfam" id="PF07992">
    <property type="entry name" value="Pyr_redox_2"/>
    <property type="match status" value="1"/>
</dbReference>
<dbReference type="Proteomes" id="UP000054859">
    <property type="component" value="Unassembled WGS sequence"/>
</dbReference>
<keyword evidence="1" id="KW-0285">Flavoprotein</keyword>
<evidence type="ECO:0000256" key="2">
    <source>
        <dbReference type="ARBA" id="ARBA00023002"/>
    </source>
</evidence>
<keyword evidence="6" id="KW-1185">Reference proteome</keyword>
<dbReference type="InterPro" id="IPR050097">
    <property type="entry name" value="Ferredoxin-NADP_redctase_2"/>
</dbReference>
<proteinExistence type="predicted"/>
<accession>A0A0W0R427</accession>
<dbReference type="EC" id="1.8.1.9" evidence="5"/>
<geneLocation type="plasmid" evidence="5 7">
    <name>12</name>
</geneLocation>
<dbReference type="KEGG" id="ladl:NCTC12735_00886"/>
<feature type="domain" description="FAD/NAD(P)-binding" evidence="3">
    <location>
        <begin position="5"/>
        <end position="283"/>
    </location>
</feature>
<dbReference type="AlphaFoldDB" id="A0A0W0R427"/>
<evidence type="ECO:0000313" key="5">
    <source>
        <dbReference type="EMBL" id="VEH85260.1"/>
    </source>
</evidence>
<dbReference type="Proteomes" id="UP000281170">
    <property type="component" value="Plasmid 12"/>
</dbReference>
<protein>
    <submittedName>
        <fullName evidence="4">Thioredoxin reductase</fullName>
        <ecNumber evidence="5">1.8.1.9</ecNumber>
    </submittedName>
</protein>
<keyword evidence="2 5" id="KW-0560">Oxidoreductase</keyword>
<reference evidence="5 7" key="2">
    <citation type="submission" date="2018-12" db="EMBL/GenBank/DDBJ databases">
        <authorList>
            <consortium name="Pathogen Informatics"/>
        </authorList>
    </citation>
    <scope>NUCLEOTIDE SEQUENCE [LARGE SCALE GENOMIC DNA]</scope>
    <source>
        <strain evidence="5 7">NCTC12735</strain>
        <plasmid evidence="7">12</plasmid>
    </source>
</reference>
<dbReference type="Gene3D" id="3.50.50.60">
    <property type="entry name" value="FAD/NAD(P)-binding domain"/>
    <property type="match status" value="2"/>
</dbReference>
<dbReference type="STRING" id="45056.Lade_0488"/>
<dbReference type="EMBL" id="LNKA01000001">
    <property type="protein sequence ID" value="KTC65830.1"/>
    <property type="molecule type" value="Genomic_DNA"/>
</dbReference>